<sequence length="768" mass="84806">MQNAGSETVGTEKAMPETGDFVVWLGRSPWPARVGPKADSLHRAKAAGLPVPPGVLVVEEALTHSLHRGWVRATGEGFVIADQEALQKALDLPPVASRVAVRSAFSREDGESQSLAGYFASFLNVPFPEVWPAVCRVWNSSHRLDAPFRRDVLIMAMVDARHAGVAVTETEYEDDLVNVTQGLGDRLVSGLVAGETLHLPKLRAFEKPTEAGFAGRLQRLLRDVRRVFGARNWDVEFADDGQQCWLLQVRPLTRPVIRNEWFTYANHREILPPLPSPLMTSLIASCASDLFDYYRGFDARLPEHRPFIEVFAGRPFINLSLLTDMMRLWGLPTRLVTDAIGGRDIGTQGWRWGRLLCSLPVLIRLGWAQLRAPSSARRCMAWLSGFGHAPPDTDSFTNCISDLQTVYTALVREMFSLTQAMSGPLALLRRLGVLSALAACHETVTTRLLTDLDPLREYVQAHPHLTAVLAEGRVPEDDGFQTLWQAYLARYGFRGVFESDIACPRYHEQPETLLCSLLAERPRQAPLPLPWLAWLVYPLWQQARRALDAREELRHAAMQTFDRIRQRMKRLAAQALQDGRLPAADDLWLLDIEELRQLDGGWCATPDFLAARRQAQATLAGYAFPDVFRRFDNFSAFLAVPAEGSRPAVLQGTGLTRGVVEGRAWVCHTPSVPPVSTEPLILVAPAVDAGWVPVFAGVAGVVVEIGGDLSHGSIVLRELGLPAVTNVRHVTRVIRTGDRIRVQAALGVVEILGLESAVTSLASVGVRG</sequence>
<keyword evidence="4" id="KW-1185">Reference proteome</keyword>
<feature type="domain" description="Pyruvate phosphate dikinase AMP/ATP-binding" evidence="2">
    <location>
        <begin position="96"/>
        <end position="198"/>
    </location>
</feature>
<dbReference type="STRING" id="981222.Cabther_B0172"/>
<dbReference type="HOGENOM" id="CLU_005950_0_0_0"/>
<dbReference type="Pfam" id="PF00391">
    <property type="entry name" value="PEP-utilizers"/>
    <property type="match status" value="1"/>
</dbReference>
<dbReference type="GO" id="GO:0016301">
    <property type="term" value="F:kinase activity"/>
    <property type="evidence" value="ECO:0007669"/>
    <property type="project" value="InterPro"/>
</dbReference>
<dbReference type="EMBL" id="CP002515">
    <property type="protein sequence ID" value="AEP13176.1"/>
    <property type="molecule type" value="Genomic_DNA"/>
</dbReference>
<dbReference type="PANTHER" id="PTHR43615:SF1">
    <property type="entry name" value="PPDK_N DOMAIN-CONTAINING PROTEIN"/>
    <property type="match status" value="1"/>
</dbReference>
<dbReference type="InterPro" id="IPR051549">
    <property type="entry name" value="PEP_Utilizing_Enz"/>
</dbReference>
<organism evidence="3 4">
    <name type="scientific">Chloracidobacterium thermophilum (strain B)</name>
    <dbReference type="NCBI Taxonomy" id="981222"/>
    <lineage>
        <taxon>Bacteria</taxon>
        <taxon>Pseudomonadati</taxon>
        <taxon>Acidobacteriota</taxon>
        <taxon>Terriglobia</taxon>
        <taxon>Terriglobales</taxon>
        <taxon>Acidobacteriaceae</taxon>
        <taxon>Chloracidobacterium</taxon>
    </lineage>
</organism>
<evidence type="ECO:0000259" key="2">
    <source>
        <dbReference type="Pfam" id="PF01326"/>
    </source>
</evidence>
<dbReference type="Proteomes" id="UP000006791">
    <property type="component" value="Chromosome 2"/>
</dbReference>
<dbReference type="SUPFAM" id="SSF56059">
    <property type="entry name" value="Glutathione synthetase ATP-binding domain-like"/>
    <property type="match status" value="1"/>
</dbReference>
<dbReference type="InterPro" id="IPR008279">
    <property type="entry name" value="PEP-util_enz_mobile_dom"/>
</dbReference>
<dbReference type="Pfam" id="PF01326">
    <property type="entry name" value="PPDK_N"/>
    <property type="match status" value="1"/>
</dbReference>
<dbReference type="Gene3D" id="3.30.1490.20">
    <property type="entry name" value="ATP-grasp fold, A domain"/>
    <property type="match status" value="1"/>
</dbReference>
<dbReference type="KEGG" id="ctm:Cabther_B0172"/>
<dbReference type="PANTHER" id="PTHR43615">
    <property type="entry name" value="PHOSPHOENOLPYRUVATE SYNTHASE-RELATED"/>
    <property type="match status" value="1"/>
</dbReference>
<gene>
    <name evidence="3" type="ordered locus">Cabther_B0172</name>
</gene>
<dbReference type="AlphaFoldDB" id="G2LK09"/>
<evidence type="ECO:0000313" key="3">
    <source>
        <dbReference type="EMBL" id="AEP13176.1"/>
    </source>
</evidence>
<protein>
    <submittedName>
        <fullName evidence="3">Phosphohistidine swiveling domain protein</fullName>
    </submittedName>
</protein>
<dbReference type="SUPFAM" id="SSF52009">
    <property type="entry name" value="Phosphohistidine domain"/>
    <property type="match status" value="1"/>
</dbReference>
<dbReference type="Gene3D" id="3.50.30.10">
    <property type="entry name" value="Phosphohistidine domain"/>
    <property type="match status" value="1"/>
</dbReference>
<evidence type="ECO:0000313" key="4">
    <source>
        <dbReference type="Proteomes" id="UP000006791"/>
    </source>
</evidence>
<dbReference type="InterPro" id="IPR036637">
    <property type="entry name" value="Phosphohistidine_dom_sf"/>
</dbReference>
<dbReference type="InterPro" id="IPR002192">
    <property type="entry name" value="PPDK_AMP/ATP-bd"/>
</dbReference>
<feature type="domain" description="PEP-utilising enzyme mobile" evidence="1">
    <location>
        <begin position="678"/>
        <end position="745"/>
    </location>
</feature>
<dbReference type="GO" id="GO:0005524">
    <property type="term" value="F:ATP binding"/>
    <property type="evidence" value="ECO:0007669"/>
    <property type="project" value="InterPro"/>
</dbReference>
<dbReference type="InterPro" id="IPR013815">
    <property type="entry name" value="ATP_grasp_subdomain_1"/>
</dbReference>
<name>G2LK09_CHLTF</name>
<proteinExistence type="predicted"/>
<accession>G2LK09</accession>
<reference evidence="3 4" key="1">
    <citation type="journal article" date="2012" name="Environ. Microbiol.">
        <title>Complete genome of Candidatus Chloracidobacterium thermophilum, a chlorophyll-based photoheterotroph belonging to the phylum Acidobacteria.</title>
        <authorList>
            <person name="Garcia Costas A.M."/>
            <person name="Liu Z."/>
            <person name="Tomsho L.P."/>
            <person name="Schuster S.C."/>
            <person name="Ward D.M."/>
            <person name="Bryant D.A."/>
        </authorList>
    </citation>
    <scope>NUCLEOTIDE SEQUENCE [LARGE SCALE GENOMIC DNA]</scope>
    <source>
        <strain evidence="3 4">B</strain>
    </source>
</reference>
<evidence type="ECO:0000259" key="1">
    <source>
        <dbReference type="Pfam" id="PF00391"/>
    </source>
</evidence>